<keyword evidence="5" id="KW-0804">Transcription</keyword>
<accession>A0ABV1XGY6</accession>
<evidence type="ECO:0000256" key="2">
    <source>
        <dbReference type="ARBA" id="ARBA00023015"/>
    </source>
</evidence>
<evidence type="ECO:0000259" key="7">
    <source>
        <dbReference type="Pfam" id="PF04542"/>
    </source>
</evidence>
<dbReference type="InterPro" id="IPR013324">
    <property type="entry name" value="RNA_pol_sigma_r3/r4-like"/>
</dbReference>
<dbReference type="SUPFAM" id="SSF88946">
    <property type="entry name" value="Sigma2 domain of RNA polymerase sigma factors"/>
    <property type="match status" value="1"/>
</dbReference>
<keyword evidence="2" id="KW-0805">Transcription regulation</keyword>
<dbReference type="Gene3D" id="1.10.1740.10">
    <property type="match status" value="1"/>
</dbReference>
<dbReference type="InterPro" id="IPR039425">
    <property type="entry name" value="RNA_pol_sigma-70-like"/>
</dbReference>
<dbReference type="SUPFAM" id="SSF88659">
    <property type="entry name" value="Sigma3 and sigma4 domains of RNA polymerase sigma factors"/>
    <property type="match status" value="1"/>
</dbReference>
<sequence>MSLVDHDRTDEQEETVALLVAEIESLRRYVSGLMRSDPYGAEDVVQETLLRAWQLAPCLQWHERPIRMWLFRVAHNLVADRFRRSRTFPVGVTAEDFAAATTASVPDHADRVSDRCTLVAALRTLSSRHREAVARVHLLGESGEELARSLGVPQGTVKSRTHHGIRALRGELGTRGLGRPTGAGASGRIAA</sequence>
<dbReference type="RefSeq" id="WP_350793177.1">
    <property type="nucleotide sequence ID" value="NZ_JBEPEK010001135.1"/>
</dbReference>
<dbReference type="Pfam" id="PF04542">
    <property type="entry name" value="Sigma70_r2"/>
    <property type="match status" value="1"/>
</dbReference>
<evidence type="ECO:0000256" key="3">
    <source>
        <dbReference type="ARBA" id="ARBA00023082"/>
    </source>
</evidence>
<proteinExistence type="inferred from homology"/>
<dbReference type="PANTHER" id="PTHR43133">
    <property type="entry name" value="RNA POLYMERASE ECF-TYPE SIGMA FACTO"/>
    <property type="match status" value="1"/>
</dbReference>
<evidence type="ECO:0000313" key="9">
    <source>
        <dbReference type="EMBL" id="MER7188273.1"/>
    </source>
</evidence>
<protein>
    <submittedName>
        <fullName evidence="9">Sigma-70 family RNA polymerase sigma factor</fullName>
    </submittedName>
</protein>
<dbReference type="PANTHER" id="PTHR43133:SF52">
    <property type="entry name" value="ECF RNA POLYMERASE SIGMA FACTOR SIGL"/>
    <property type="match status" value="1"/>
</dbReference>
<dbReference type="Gene3D" id="1.10.10.10">
    <property type="entry name" value="Winged helix-like DNA-binding domain superfamily/Winged helix DNA-binding domain"/>
    <property type="match status" value="1"/>
</dbReference>
<evidence type="ECO:0000259" key="8">
    <source>
        <dbReference type="Pfam" id="PF04545"/>
    </source>
</evidence>
<dbReference type="InterPro" id="IPR013325">
    <property type="entry name" value="RNA_pol_sigma_r2"/>
</dbReference>
<keyword evidence="3" id="KW-0731">Sigma factor</keyword>
<evidence type="ECO:0000256" key="5">
    <source>
        <dbReference type="ARBA" id="ARBA00023163"/>
    </source>
</evidence>
<feature type="domain" description="RNA polymerase sigma-70 region 2" evidence="7">
    <location>
        <begin position="26"/>
        <end position="86"/>
    </location>
</feature>
<evidence type="ECO:0000256" key="6">
    <source>
        <dbReference type="SAM" id="MobiDB-lite"/>
    </source>
</evidence>
<dbReference type="InterPro" id="IPR007630">
    <property type="entry name" value="RNA_pol_sigma70_r4"/>
</dbReference>
<dbReference type="Pfam" id="PF04545">
    <property type="entry name" value="Sigma70_r4"/>
    <property type="match status" value="1"/>
</dbReference>
<keyword evidence="4" id="KW-0238">DNA-binding</keyword>
<keyword evidence="10" id="KW-1185">Reference proteome</keyword>
<dbReference type="EMBL" id="JBEPEK010001135">
    <property type="protein sequence ID" value="MER7188273.1"/>
    <property type="molecule type" value="Genomic_DNA"/>
</dbReference>
<gene>
    <name evidence="9" type="ORF">ABT404_53970</name>
</gene>
<comment type="similarity">
    <text evidence="1">Belongs to the sigma-70 factor family. ECF subfamily.</text>
</comment>
<dbReference type="Proteomes" id="UP001474181">
    <property type="component" value="Unassembled WGS sequence"/>
</dbReference>
<dbReference type="InterPro" id="IPR007627">
    <property type="entry name" value="RNA_pol_sigma70_r2"/>
</dbReference>
<feature type="compositionally biased region" description="Gly residues" evidence="6">
    <location>
        <begin position="173"/>
        <end position="185"/>
    </location>
</feature>
<reference evidence="9 10" key="1">
    <citation type="submission" date="2024-06" db="EMBL/GenBank/DDBJ databases">
        <title>The Natural Products Discovery Center: Release of the First 8490 Sequenced Strains for Exploring Actinobacteria Biosynthetic Diversity.</title>
        <authorList>
            <person name="Kalkreuter E."/>
            <person name="Kautsar S.A."/>
            <person name="Yang D."/>
            <person name="Bader C.D."/>
            <person name="Teijaro C.N."/>
            <person name="Fluegel L."/>
            <person name="Davis C.M."/>
            <person name="Simpson J.R."/>
            <person name="Lauterbach L."/>
            <person name="Steele A.D."/>
            <person name="Gui C."/>
            <person name="Meng S."/>
            <person name="Li G."/>
            <person name="Viehrig K."/>
            <person name="Ye F."/>
            <person name="Su P."/>
            <person name="Kiefer A.F."/>
            <person name="Nichols A."/>
            <person name="Cepeda A.J."/>
            <person name="Yan W."/>
            <person name="Fan B."/>
            <person name="Jiang Y."/>
            <person name="Adhikari A."/>
            <person name="Zheng C.-J."/>
            <person name="Schuster L."/>
            <person name="Cowan T.M."/>
            <person name="Smanski M.J."/>
            <person name="Chevrette M.G."/>
            <person name="De Carvalho L.P.S."/>
            <person name="Shen B."/>
        </authorList>
    </citation>
    <scope>NUCLEOTIDE SEQUENCE [LARGE SCALE GENOMIC DNA]</scope>
    <source>
        <strain evidence="9 10">NPDC000234</strain>
    </source>
</reference>
<evidence type="ECO:0000256" key="4">
    <source>
        <dbReference type="ARBA" id="ARBA00023125"/>
    </source>
</evidence>
<comment type="caution">
    <text evidence="9">The sequence shown here is derived from an EMBL/GenBank/DDBJ whole genome shotgun (WGS) entry which is preliminary data.</text>
</comment>
<evidence type="ECO:0000313" key="10">
    <source>
        <dbReference type="Proteomes" id="UP001474181"/>
    </source>
</evidence>
<dbReference type="InterPro" id="IPR014284">
    <property type="entry name" value="RNA_pol_sigma-70_dom"/>
</dbReference>
<evidence type="ECO:0000256" key="1">
    <source>
        <dbReference type="ARBA" id="ARBA00010641"/>
    </source>
</evidence>
<feature type="region of interest" description="Disordered" evidence="6">
    <location>
        <begin position="172"/>
        <end position="191"/>
    </location>
</feature>
<dbReference type="NCBIfam" id="TIGR02937">
    <property type="entry name" value="sigma70-ECF"/>
    <property type="match status" value="1"/>
</dbReference>
<organism evidence="9 10">
    <name type="scientific">Streptomyces hyaluromycini</name>
    <dbReference type="NCBI Taxonomy" id="1377993"/>
    <lineage>
        <taxon>Bacteria</taxon>
        <taxon>Bacillati</taxon>
        <taxon>Actinomycetota</taxon>
        <taxon>Actinomycetes</taxon>
        <taxon>Kitasatosporales</taxon>
        <taxon>Streptomycetaceae</taxon>
        <taxon>Streptomyces</taxon>
    </lineage>
</organism>
<dbReference type="InterPro" id="IPR036388">
    <property type="entry name" value="WH-like_DNA-bd_sf"/>
</dbReference>
<feature type="domain" description="RNA polymerase sigma-70 region 4" evidence="8">
    <location>
        <begin position="121"/>
        <end position="169"/>
    </location>
</feature>
<name>A0ABV1XGY6_9ACTN</name>